<dbReference type="RefSeq" id="XP_009059799.1">
    <property type="nucleotide sequence ID" value="XM_009061551.1"/>
</dbReference>
<dbReference type="SUPFAM" id="SSF48452">
    <property type="entry name" value="TPR-like"/>
    <property type="match status" value="1"/>
</dbReference>
<keyword evidence="9" id="KW-1185">Reference proteome</keyword>
<keyword evidence="3" id="KW-0677">Repeat</keyword>
<comment type="subcellular location">
    <subcellularLocation>
        <location evidence="1">Cytoplasm</location>
    </subcellularLocation>
</comment>
<evidence type="ECO:0000256" key="3">
    <source>
        <dbReference type="ARBA" id="ARBA00022737"/>
    </source>
</evidence>
<dbReference type="AlphaFoldDB" id="V4A836"/>
<dbReference type="OMA" id="QLAWMSG"/>
<evidence type="ECO:0000256" key="2">
    <source>
        <dbReference type="ARBA" id="ARBA00022490"/>
    </source>
</evidence>
<dbReference type="PROSITE" id="PS50293">
    <property type="entry name" value="TPR_REGION"/>
    <property type="match status" value="1"/>
</dbReference>
<dbReference type="STRING" id="225164.V4A836"/>
<evidence type="ECO:0000256" key="1">
    <source>
        <dbReference type="ARBA" id="ARBA00004496"/>
    </source>
</evidence>
<dbReference type="GO" id="GO:0005737">
    <property type="term" value="C:cytoplasm"/>
    <property type="evidence" value="ECO:0007669"/>
    <property type="project" value="UniProtKB-SubCell"/>
</dbReference>
<protein>
    <recommendedName>
        <fullName evidence="5">Tetratricopeptide repeat protein 29</fullName>
    </recommendedName>
</protein>
<dbReference type="CTD" id="20232471"/>
<evidence type="ECO:0000256" key="4">
    <source>
        <dbReference type="ARBA" id="ARBA00022803"/>
    </source>
</evidence>
<dbReference type="Gene3D" id="1.25.40.10">
    <property type="entry name" value="Tetratricopeptide repeat domain"/>
    <property type="match status" value="1"/>
</dbReference>
<evidence type="ECO:0000256" key="7">
    <source>
        <dbReference type="PROSITE-ProRule" id="PRU00339"/>
    </source>
</evidence>
<evidence type="ECO:0000313" key="8">
    <source>
        <dbReference type="EMBL" id="ESO89436.1"/>
    </source>
</evidence>
<evidence type="ECO:0000256" key="6">
    <source>
        <dbReference type="ARBA" id="ARBA00044739"/>
    </source>
</evidence>
<dbReference type="Proteomes" id="UP000030746">
    <property type="component" value="Unassembled WGS sequence"/>
</dbReference>
<sequence>MAAILPPIVGQRTHVNQPPATEYVQQKSIPPIKGGVFKLQPVNKPQGKADRELMNKRVKLRAEQPLLTKTHTQKYRNTYIHNLSLDMLAAGFHLSFKELFSLINQQEADRQRAGPESVMWTQVMIIDEEEKLDMLQKYLTEAETAERKGEFEKVYNARYELAVYFEDSGDKWLSDHFYTTCLSTSTNVKSDGGRLQAEGERNVGLALEKSGRYFEAAEHFELYYNLSCNHDDWMKDDVTFHRDACINLYHINSVIGQELQDSDPEQSLEFLLKAFNKAKESCDRQLEGEAAYELGLAYERNGDGETALLHLNHFLETCKRAEDDEGIGRACDAIAKAYSRKGEVKESIHYLQQFVETAERSKKETELSKACHNLGNLYNKLGKYEEAAEYFSKAYNISRSLGETVSINTNRVQYGISMAHRMMAGFGAHLVDISQPSIERIVDWKSSRTDEFDKPFPEPSKSSAFFRSLDY</sequence>
<dbReference type="PANTHER" id="PTHR46630:SF1">
    <property type="entry name" value="TETRATRICOPEPTIDE REPEAT PROTEIN 29"/>
    <property type="match status" value="1"/>
</dbReference>
<dbReference type="KEGG" id="lgi:LOTGIDRAFT_125277"/>
<dbReference type="InterPro" id="IPR011990">
    <property type="entry name" value="TPR-like_helical_dom_sf"/>
</dbReference>
<dbReference type="GO" id="GO:0003341">
    <property type="term" value="P:cilium movement"/>
    <property type="evidence" value="ECO:0007669"/>
    <property type="project" value="TreeGrafter"/>
</dbReference>
<dbReference type="PANTHER" id="PTHR46630">
    <property type="entry name" value="TETRATRICOPEPTIDE REPEAT PROTEIN 29"/>
    <property type="match status" value="1"/>
</dbReference>
<dbReference type="EMBL" id="KB202591">
    <property type="protein sequence ID" value="ESO89436.1"/>
    <property type="molecule type" value="Genomic_DNA"/>
</dbReference>
<organism evidence="8 9">
    <name type="scientific">Lottia gigantea</name>
    <name type="common">Giant owl limpet</name>
    <dbReference type="NCBI Taxonomy" id="225164"/>
    <lineage>
        <taxon>Eukaryota</taxon>
        <taxon>Metazoa</taxon>
        <taxon>Spiralia</taxon>
        <taxon>Lophotrochozoa</taxon>
        <taxon>Mollusca</taxon>
        <taxon>Gastropoda</taxon>
        <taxon>Patellogastropoda</taxon>
        <taxon>Lottioidea</taxon>
        <taxon>Lottiidae</taxon>
        <taxon>Lottia</taxon>
    </lineage>
</organism>
<keyword evidence="2" id="KW-0963">Cytoplasm</keyword>
<proteinExistence type="predicted"/>
<comment type="function">
    <text evidence="6">Axonemal protein which is implicated in axonemal and/or peri-axonemal structure assembly and regulates flagellum assembly and beating and therefore sperm motility.</text>
</comment>
<dbReference type="GO" id="GO:0005929">
    <property type="term" value="C:cilium"/>
    <property type="evidence" value="ECO:0007669"/>
    <property type="project" value="TreeGrafter"/>
</dbReference>
<name>V4A836_LOTGI</name>
<accession>V4A836</accession>
<gene>
    <name evidence="8" type="ORF">LOTGIDRAFT_125277</name>
</gene>
<dbReference type="InterPro" id="IPR051476">
    <property type="entry name" value="Bac_ResReg_Asp_Phosphatase"/>
</dbReference>
<evidence type="ECO:0000256" key="5">
    <source>
        <dbReference type="ARBA" id="ARBA00040665"/>
    </source>
</evidence>
<dbReference type="InterPro" id="IPR019734">
    <property type="entry name" value="TPR_rpt"/>
</dbReference>
<dbReference type="Pfam" id="PF00515">
    <property type="entry name" value="TPR_1"/>
    <property type="match status" value="1"/>
</dbReference>
<feature type="repeat" description="TPR" evidence="7">
    <location>
        <begin position="368"/>
        <end position="401"/>
    </location>
</feature>
<dbReference type="HOGENOM" id="CLU_041196_1_0_1"/>
<dbReference type="OrthoDB" id="626167at2759"/>
<keyword evidence="4 7" id="KW-0802">TPR repeat</keyword>
<evidence type="ECO:0000313" key="9">
    <source>
        <dbReference type="Proteomes" id="UP000030746"/>
    </source>
</evidence>
<dbReference type="PROSITE" id="PS50005">
    <property type="entry name" value="TPR"/>
    <property type="match status" value="1"/>
</dbReference>
<dbReference type="GeneID" id="20232471"/>
<dbReference type="SMART" id="SM00028">
    <property type="entry name" value="TPR"/>
    <property type="match status" value="4"/>
</dbReference>
<reference evidence="8 9" key="1">
    <citation type="journal article" date="2013" name="Nature">
        <title>Insights into bilaterian evolution from three spiralian genomes.</title>
        <authorList>
            <person name="Simakov O."/>
            <person name="Marletaz F."/>
            <person name="Cho S.J."/>
            <person name="Edsinger-Gonzales E."/>
            <person name="Havlak P."/>
            <person name="Hellsten U."/>
            <person name="Kuo D.H."/>
            <person name="Larsson T."/>
            <person name="Lv J."/>
            <person name="Arendt D."/>
            <person name="Savage R."/>
            <person name="Osoegawa K."/>
            <person name="de Jong P."/>
            <person name="Grimwood J."/>
            <person name="Chapman J.A."/>
            <person name="Shapiro H."/>
            <person name="Aerts A."/>
            <person name="Otillar R.P."/>
            <person name="Terry A.Y."/>
            <person name="Boore J.L."/>
            <person name="Grigoriev I.V."/>
            <person name="Lindberg D.R."/>
            <person name="Seaver E.C."/>
            <person name="Weisblat D.A."/>
            <person name="Putnam N.H."/>
            <person name="Rokhsar D.S."/>
        </authorList>
    </citation>
    <scope>NUCLEOTIDE SEQUENCE [LARGE SCALE GENOMIC DNA]</scope>
</reference>